<dbReference type="GO" id="GO:0030168">
    <property type="term" value="P:platelet activation"/>
    <property type="evidence" value="ECO:0007669"/>
    <property type="project" value="TreeGrafter"/>
</dbReference>
<dbReference type="FunFam" id="1.10.510.10:FF:000089">
    <property type="entry name" value="Tyrosine-protein kinase receptor TYRO3"/>
    <property type="match status" value="1"/>
</dbReference>
<dbReference type="Pfam" id="PF00041">
    <property type="entry name" value="fn3"/>
    <property type="match status" value="1"/>
</dbReference>
<dbReference type="InterPro" id="IPR050122">
    <property type="entry name" value="RTK"/>
</dbReference>
<gene>
    <name evidence="21" type="ORF">JOB18_018371</name>
</gene>
<dbReference type="EC" id="2.7.10.1" evidence="2"/>
<evidence type="ECO:0000256" key="16">
    <source>
        <dbReference type="PROSITE-ProRule" id="PRU10141"/>
    </source>
</evidence>
<evidence type="ECO:0000256" key="9">
    <source>
        <dbReference type="ARBA" id="ARBA00022777"/>
    </source>
</evidence>
<feature type="domain" description="Eph LBD" evidence="20">
    <location>
        <begin position="13"/>
        <end position="181"/>
    </location>
</feature>
<dbReference type="InterPro" id="IPR001090">
    <property type="entry name" value="Ephrin_rcpt_lig-bd_dom"/>
</dbReference>
<keyword evidence="4" id="KW-0808">Transferase</keyword>
<evidence type="ECO:0000259" key="19">
    <source>
        <dbReference type="PROSITE" id="PS50853"/>
    </source>
</evidence>
<feature type="binding site" evidence="16">
    <location>
        <position position="563"/>
    </location>
    <ligand>
        <name>ATP</name>
        <dbReference type="ChEBI" id="CHEBI:30616"/>
    </ligand>
</feature>
<evidence type="ECO:0000313" key="22">
    <source>
        <dbReference type="Proteomes" id="UP000693946"/>
    </source>
</evidence>
<evidence type="ECO:0000256" key="1">
    <source>
        <dbReference type="ARBA" id="ARBA00004479"/>
    </source>
</evidence>
<dbReference type="PROSITE" id="PS51550">
    <property type="entry name" value="EPH_LBD"/>
    <property type="match status" value="1"/>
</dbReference>
<dbReference type="InterPro" id="IPR003961">
    <property type="entry name" value="FN3_dom"/>
</dbReference>
<dbReference type="GO" id="GO:0043235">
    <property type="term" value="C:receptor complex"/>
    <property type="evidence" value="ECO:0007669"/>
    <property type="project" value="TreeGrafter"/>
</dbReference>
<dbReference type="PROSITE" id="PS50011">
    <property type="entry name" value="PROTEIN_KINASE_DOM"/>
    <property type="match status" value="1"/>
</dbReference>
<dbReference type="PANTHER" id="PTHR24416">
    <property type="entry name" value="TYROSINE-PROTEIN KINASE RECEPTOR"/>
    <property type="match status" value="1"/>
</dbReference>
<evidence type="ECO:0000256" key="15">
    <source>
        <dbReference type="ARBA" id="ARBA00051243"/>
    </source>
</evidence>
<dbReference type="CDD" id="cd00063">
    <property type="entry name" value="FN3"/>
    <property type="match status" value="1"/>
</dbReference>
<dbReference type="InterPro" id="IPR001245">
    <property type="entry name" value="Ser-Thr/Tyr_kinase_cat_dom"/>
</dbReference>
<comment type="catalytic activity">
    <reaction evidence="15">
        <text>L-tyrosyl-[protein] + ATP = O-phospho-L-tyrosyl-[protein] + ADP + H(+)</text>
        <dbReference type="Rhea" id="RHEA:10596"/>
        <dbReference type="Rhea" id="RHEA-COMP:10136"/>
        <dbReference type="Rhea" id="RHEA-COMP:20101"/>
        <dbReference type="ChEBI" id="CHEBI:15378"/>
        <dbReference type="ChEBI" id="CHEBI:30616"/>
        <dbReference type="ChEBI" id="CHEBI:46858"/>
        <dbReference type="ChEBI" id="CHEBI:61978"/>
        <dbReference type="ChEBI" id="CHEBI:456216"/>
        <dbReference type="EC" id="2.7.10.1"/>
    </reaction>
</comment>
<dbReference type="Pfam" id="PF07714">
    <property type="entry name" value="PK_Tyr_Ser-Thr"/>
    <property type="match status" value="1"/>
</dbReference>
<evidence type="ECO:0000256" key="7">
    <source>
        <dbReference type="ARBA" id="ARBA00022737"/>
    </source>
</evidence>
<dbReference type="SMART" id="SM01411">
    <property type="entry name" value="Ephrin_rec_like"/>
    <property type="match status" value="1"/>
</dbReference>
<reference evidence="21 22" key="1">
    <citation type="journal article" date="2021" name="Sci. Rep.">
        <title>Chromosome anchoring in Senegalese sole (Solea senegalensis) reveals sex-associated markers and genome rearrangements in flatfish.</title>
        <authorList>
            <person name="Guerrero-Cozar I."/>
            <person name="Gomez-Garrido J."/>
            <person name="Berbel C."/>
            <person name="Martinez-Blanch J.F."/>
            <person name="Alioto T."/>
            <person name="Claros M.G."/>
            <person name="Gagnaire P.A."/>
            <person name="Manchado M."/>
        </authorList>
    </citation>
    <scope>NUCLEOTIDE SEQUENCE [LARGE SCALE GENOMIC DNA]</scope>
    <source>
        <strain evidence="21">Sse05_10M</strain>
    </source>
</reference>
<evidence type="ECO:0000256" key="11">
    <source>
        <dbReference type="ARBA" id="ARBA00022989"/>
    </source>
</evidence>
<dbReference type="Pfam" id="PF01404">
    <property type="entry name" value="Ephrin_lbd"/>
    <property type="match status" value="1"/>
</dbReference>
<dbReference type="InterPro" id="IPR020635">
    <property type="entry name" value="Tyr_kinase_cat_dom"/>
</dbReference>
<keyword evidence="3" id="KW-0597">Phosphoprotein</keyword>
<keyword evidence="6" id="KW-0732">Signal</keyword>
<dbReference type="AlphaFoldDB" id="A0AAV6QUH7"/>
<dbReference type="GO" id="GO:0016477">
    <property type="term" value="P:cell migration"/>
    <property type="evidence" value="ECO:0007669"/>
    <property type="project" value="TreeGrafter"/>
</dbReference>
<evidence type="ECO:0000259" key="18">
    <source>
        <dbReference type="PROSITE" id="PS50011"/>
    </source>
</evidence>
<dbReference type="GO" id="GO:0001779">
    <property type="term" value="P:natural killer cell differentiation"/>
    <property type="evidence" value="ECO:0007669"/>
    <property type="project" value="TreeGrafter"/>
</dbReference>
<dbReference type="PIRSF" id="PIRSF000666">
    <property type="entry name" value="TyrPK_ephrin_receptor"/>
    <property type="match status" value="1"/>
</dbReference>
<dbReference type="Pfam" id="PF25599">
    <property type="entry name" value="Ephrin_CRD"/>
    <property type="match status" value="1"/>
</dbReference>
<keyword evidence="5 17" id="KW-0812">Transmembrane</keyword>
<dbReference type="InterPro" id="IPR008266">
    <property type="entry name" value="Tyr_kinase_AS"/>
</dbReference>
<evidence type="ECO:0000256" key="12">
    <source>
        <dbReference type="ARBA" id="ARBA00023136"/>
    </source>
</evidence>
<keyword evidence="22" id="KW-1185">Reference proteome</keyword>
<evidence type="ECO:0000256" key="2">
    <source>
        <dbReference type="ARBA" id="ARBA00011902"/>
    </source>
</evidence>
<keyword evidence="10 16" id="KW-0067">ATP-binding</keyword>
<dbReference type="PROSITE" id="PS00109">
    <property type="entry name" value="PROTEIN_KINASE_TYR"/>
    <property type="match status" value="1"/>
</dbReference>
<dbReference type="FunFam" id="2.60.40.10:FF:000059">
    <property type="entry name" value="Ephrin type-A receptor 6"/>
    <property type="match status" value="1"/>
</dbReference>
<dbReference type="GO" id="GO:0007169">
    <property type="term" value="P:cell surface receptor protein tyrosine kinase signaling pathway"/>
    <property type="evidence" value="ECO:0007669"/>
    <property type="project" value="TreeGrafter"/>
</dbReference>
<dbReference type="InterPro" id="IPR000719">
    <property type="entry name" value="Prot_kinase_dom"/>
</dbReference>
<accession>A0AAV6QUH7</accession>
<dbReference type="PANTHER" id="PTHR24416:SF323">
    <property type="entry name" value="TYROSINE-PROTEIN KINASE RECEPTOR UFO"/>
    <property type="match status" value="1"/>
</dbReference>
<feature type="domain" description="Fibronectin type-III" evidence="19">
    <location>
        <begin position="300"/>
        <end position="406"/>
    </location>
</feature>
<evidence type="ECO:0000259" key="20">
    <source>
        <dbReference type="PROSITE" id="PS51550"/>
    </source>
</evidence>
<dbReference type="InterPro" id="IPR016257">
    <property type="entry name" value="Tyr_kinase_ephrin_rcpt"/>
</dbReference>
<protein>
    <recommendedName>
        <fullName evidence="2">receptor protein-tyrosine kinase</fullName>
        <ecNumber evidence="2">2.7.10.1</ecNumber>
    </recommendedName>
</protein>
<comment type="subcellular location">
    <subcellularLocation>
        <location evidence="1">Membrane</location>
        <topology evidence="1">Single-pass type I membrane protein</topology>
    </subcellularLocation>
</comment>
<evidence type="ECO:0000256" key="4">
    <source>
        <dbReference type="ARBA" id="ARBA00022679"/>
    </source>
</evidence>
<evidence type="ECO:0000256" key="8">
    <source>
        <dbReference type="ARBA" id="ARBA00022741"/>
    </source>
</evidence>
<keyword evidence="7" id="KW-0677">Repeat</keyword>
<dbReference type="SMART" id="SM00615">
    <property type="entry name" value="EPH_lbd"/>
    <property type="match status" value="1"/>
</dbReference>
<dbReference type="InterPro" id="IPR017441">
    <property type="entry name" value="Protein_kinase_ATP_BS"/>
</dbReference>
<evidence type="ECO:0000256" key="10">
    <source>
        <dbReference type="ARBA" id="ARBA00022840"/>
    </source>
</evidence>
<evidence type="ECO:0000256" key="17">
    <source>
        <dbReference type="SAM" id="Phobius"/>
    </source>
</evidence>
<dbReference type="GO" id="GO:0007399">
    <property type="term" value="P:nervous system development"/>
    <property type="evidence" value="ECO:0007669"/>
    <property type="project" value="TreeGrafter"/>
</dbReference>
<keyword evidence="14 21" id="KW-0675">Receptor</keyword>
<keyword evidence="13" id="KW-0829">Tyrosine-protein kinase</keyword>
<dbReference type="GO" id="GO:0043066">
    <property type="term" value="P:negative regulation of apoptotic process"/>
    <property type="evidence" value="ECO:0007669"/>
    <property type="project" value="TreeGrafter"/>
</dbReference>
<comment type="caution">
    <text evidence="21">The sequence shown here is derived from an EMBL/GenBank/DDBJ whole genome shotgun (WGS) entry which is preliminary data.</text>
</comment>
<dbReference type="GO" id="GO:0051897">
    <property type="term" value="P:positive regulation of phosphatidylinositol 3-kinase/protein kinase B signal transduction"/>
    <property type="evidence" value="ECO:0007669"/>
    <property type="project" value="TreeGrafter"/>
</dbReference>
<keyword evidence="11 17" id="KW-1133">Transmembrane helix</keyword>
<dbReference type="SMART" id="SM00060">
    <property type="entry name" value="FN3"/>
    <property type="match status" value="1"/>
</dbReference>
<dbReference type="GO" id="GO:0005524">
    <property type="term" value="F:ATP binding"/>
    <property type="evidence" value="ECO:0007669"/>
    <property type="project" value="UniProtKB-UniRule"/>
</dbReference>
<feature type="domain" description="Protein kinase" evidence="18">
    <location>
        <begin position="531"/>
        <end position="809"/>
    </location>
</feature>
<feature type="transmembrane region" description="Helical" evidence="17">
    <location>
        <begin position="438"/>
        <end position="462"/>
    </location>
</feature>
<name>A0AAV6QUH7_SOLSE</name>
<dbReference type="PROSITE" id="PS50853">
    <property type="entry name" value="FN3"/>
    <property type="match status" value="1"/>
</dbReference>
<dbReference type="PROSITE" id="PS00107">
    <property type="entry name" value="PROTEIN_KINASE_ATP"/>
    <property type="match status" value="1"/>
</dbReference>
<proteinExistence type="predicted"/>
<dbReference type="FunFam" id="2.10.50.10:FF:000001">
    <property type="entry name" value="Ephrin type-A receptor 5"/>
    <property type="match status" value="1"/>
</dbReference>
<evidence type="ECO:0000256" key="3">
    <source>
        <dbReference type="ARBA" id="ARBA00022553"/>
    </source>
</evidence>
<evidence type="ECO:0000256" key="13">
    <source>
        <dbReference type="ARBA" id="ARBA00023137"/>
    </source>
</evidence>
<sequence length="885" mass="98379">MWTWDVRCDAQVEEVEIFRFDRQSAVKWTFDPRSEWNEVKLRLDAEGAVPVLQACGRSVTRTALSPWIERKDAHNILLDITFAQEEEPSGQQSPLGIHLFDRDTSLARFRSGWTSLELHNSEPFAATVPHHQLSTYFKQRRGLSLGSVTHKGLQLGFSYSGTCVFISSIRLYYRRCPDTVAHLASFGSSAAGSGPLTGSCVVGAVEVSPPVSECTLEGAWEPVDGGCSCEPGHQVRGDTCQACGMGYFKPATANDSAGCQVCPANTRTHREGSERCECVPGFSRLPTEPADVGCTKPPSAPVNLTAHHHNDSALMVLWDPPLDWGGRQELTYHVKCEEAAETGSRWQLCGDRVDFLPDSSELTSTSVSIIGVNPHHDYRLSVQAWNDISSLQEAQQASTATLTIHRWKRPIVVITVGPGLNISEEKLSPARVHDKRPFLWLTVGVLLGSILLMAVISIAVCARRQKHTRLRSDEDLELVPVTAEHSYRRPQVVEATAQQTGGVEEAAHVLEGLGGSLLANLKEVLVDRNKLTLGKELGKGQFGLVYEGVYTPQEGEDMKVAVKTMKVGIHCQEDLHEVLREAEIMRNFHHENVLRLIGVTLQREQDCPLLVPLVLLPYMKHGDLRRFLIATRYGDIPMFVPHQSLLRFMIDIAAGMNYLSSQGFLHRDLAARNCMLGDDLRVYVADFGLSKKIYSSNYYRQKVTVRVPVKWMSMESLSESVYTTKSDVWSFGVTMWEIVSRGRTPYPGVSNHELLDVLLSGHRLKPPKECDHKLYEAMKSCWEKEPDRRPGFAELGETLKGLLSELPVLEASQEASYINQGLEAAAAAVYLEPQVDSGGRCENVYLPSPVAAVAARDDGVEEEDGYLKYTHSPLRMTITEEKDEM</sequence>
<dbReference type="GO" id="GO:0004714">
    <property type="term" value="F:transmembrane receptor protein tyrosine kinase activity"/>
    <property type="evidence" value="ECO:0007669"/>
    <property type="project" value="UniProtKB-EC"/>
</dbReference>
<dbReference type="Proteomes" id="UP000693946">
    <property type="component" value="Linkage Group LG3"/>
</dbReference>
<keyword evidence="12 17" id="KW-0472">Membrane</keyword>
<dbReference type="EMBL" id="JAGKHQ010000015">
    <property type="protein sequence ID" value="KAG7496405.1"/>
    <property type="molecule type" value="Genomic_DNA"/>
</dbReference>
<dbReference type="GO" id="GO:0005886">
    <property type="term" value="C:plasma membrane"/>
    <property type="evidence" value="ECO:0007669"/>
    <property type="project" value="TreeGrafter"/>
</dbReference>
<evidence type="ECO:0000256" key="6">
    <source>
        <dbReference type="ARBA" id="ARBA00022729"/>
    </source>
</evidence>
<keyword evidence="9 21" id="KW-0418">Kinase</keyword>
<evidence type="ECO:0000313" key="21">
    <source>
        <dbReference type="EMBL" id="KAG7496405.1"/>
    </source>
</evidence>
<dbReference type="SMART" id="SM00219">
    <property type="entry name" value="TyrKc"/>
    <property type="match status" value="1"/>
</dbReference>
<keyword evidence="8 16" id="KW-0547">Nucleotide-binding</keyword>
<evidence type="ECO:0000256" key="14">
    <source>
        <dbReference type="ARBA" id="ARBA00023170"/>
    </source>
</evidence>
<dbReference type="GO" id="GO:0006909">
    <property type="term" value="P:phagocytosis"/>
    <property type="evidence" value="ECO:0007669"/>
    <property type="project" value="TreeGrafter"/>
</dbReference>
<organism evidence="21 22">
    <name type="scientific">Solea senegalensis</name>
    <name type="common">Senegalese sole</name>
    <dbReference type="NCBI Taxonomy" id="28829"/>
    <lineage>
        <taxon>Eukaryota</taxon>
        <taxon>Metazoa</taxon>
        <taxon>Chordata</taxon>
        <taxon>Craniata</taxon>
        <taxon>Vertebrata</taxon>
        <taxon>Euteleostomi</taxon>
        <taxon>Actinopterygii</taxon>
        <taxon>Neopterygii</taxon>
        <taxon>Teleostei</taxon>
        <taxon>Neoteleostei</taxon>
        <taxon>Acanthomorphata</taxon>
        <taxon>Carangaria</taxon>
        <taxon>Pleuronectiformes</taxon>
        <taxon>Pleuronectoidei</taxon>
        <taxon>Soleidae</taxon>
        <taxon>Solea</taxon>
    </lineage>
</organism>
<evidence type="ECO:0000256" key="5">
    <source>
        <dbReference type="ARBA" id="ARBA00022692"/>
    </source>
</evidence>